<comment type="caution">
    <text evidence="1">The sequence shown here is derived from an EMBL/GenBank/DDBJ whole genome shotgun (WGS) entry which is preliminary data.</text>
</comment>
<evidence type="ECO:0000313" key="1">
    <source>
        <dbReference type="EMBL" id="TQV78839.1"/>
    </source>
</evidence>
<name>A0A545TNN8_9GAMM</name>
<dbReference type="EMBL" id="VHSG01000012">
    <property type="protein sequence ID" value="TQV78839.1"/>
    <property type="molecule type" value="Genomic_DNA"/>
</dbReference>
<evidence type="ECO:0000313" key="2">
    <source>
        <dbReference type="Proteomes" id="UP000319732"/>
    </source>
</evidence>
<sequence length="108" mass="12755">MIQKSYDLYGIDCESLDIARTLIEALLNIVMMAHESGFRCGEYYRLYDVGQEHFILQNNYDDFEGEWTEESFSKYPNLFYVNETNRSSDLKAVLLKDKRVALLKHEEL</sequence>
<reference evidence="1 2" key="1">
    <citation type="submission" date="2019-06" db="EMBL/GenBank/DDBJ databases">
        <title>Whole genome sequence for Cellvibrionaceae sp. R142.</title>
        <authorList>
            <person name="Wang G."/>
        </authorList>
    </citation>
    <scope>NUCLEOTIDE SEQUENCE [LARGE SCALE GENOMIC DNA]</scope>
    <source>
        <strain evidence="1 2">R142</strain>
    </source>
</reference>
<organism evidence="1 2">
    <name type="scientific">Exilibacterium tricleocarpae</name>
    <dbReference type="NCBI Taxonomy" id="2591008"/>
    <lineage>
        <taxon>Bacteria</taxon>
        <taxon>Pseudomonadati</taxon>
        <taxon>Pseudomonadota</taxon>
        <taxon>Gammaproteobacteria</taxon>
        <taxon>Cellvibrionales</taxon>
        <taxon>Cellvibrionaceae</taxon>
        <taxon>Exilibacterium</taxon>
    </lineage>
</organism>
<proteinExistence type="predicted"/>
<keyword evidence="2" id="KW-1185">Reference proteome</keyword>
<protein>
    <submittedName>
        <fullName evidence="1">Uncharacterized protein</fullName>
    </submittedName>
</protein>
<accession>A0A545TNN8</accession>
<dbReference type="AlphaFoldDB" id="A0A545TNN8"/>
<dbReference type="RefSeq" id="WP_142904674.1">
    <property type="nucleotide sequence ID" value="NZ_ML660093.1"/>
</dbReference>
<gene>
    <name evidence="1" type="ORF">FKG94_12525</name>
</gene>
<dbReference type="OrthoDB" id="8481117at2"/>
<dbReference type="Proteomes" id="UP000319732">
    <property type="component" value="Unassembled WGS sequence"/>
</dbReference>